<feature type="compositionally biased region" description="Low complexity" evidence="2">
    <location>
        <begin position="370"/>
        <end position="380"/>
    </location>
</feature>
<feature type="compositionally biased region" description="Polar residues" evidence="2">
    <location>
        <begin position="308"/>
        <end position="321"/>
    </location>
</feature>
<protein>
    <recommendedName>
        <fullName evidence="3">USP domain-containing protein</fullName>
    </recommendedName>
</protein>
<dbReference type="Pfam" id="PF00443">
    <property type="entry name" value="UCH"/>
    <property type="match status" value="1"/>
</dbReference>
<dbReference type="InterPro" id="IPR028889">
    <property type="entry name" value="USP"/>
</dbReference>
<dbReference type="EnsemblMetazoa" id="AFAF009768-RA">
    <property type="protein sequence ID" value="AFAF009768-PA"/>
    <property type="gene ID" value="AFAF009768"/>
</dbReference>
<sequence>MLHHYSSATTITVNGKLSSSAGRERDFNGRDTVVGAAVTNATSMVTHNMSNSLATLCNIGNSCYMNSVLYTLRFAPNFTHNLHHLVEFLELVLQRAKGAAEQSKRNQPLHSKQKSSSLGRNVSSDGASVTGHSWSSKDLASFDSHAADSTTIYSSSSSTTVPGADDVSDGEKCCSTRQPHALCTRNACSRLREAGKAIECGGAGVKNNRQLVCETLHGLFHSLTRNEAAEAIEPFHAGGLLQAVQNVSSTFEGNQQQDAHEFLMCLLDSVRESCQTLNKTLFGNPDILTNSPFSLAEKPPAATVEPPHTNSNVVPAEPKSTSTQFLGRNLFRRRKESLKAAVKPLVAKEETKPPVQSVPGDAPHPPVAPTNATDATAAESEATKQKVDADGAEPSAAEERMREVIRKMGLDFFGEDFEGVTVSRTRCLSCETVTEQKETMIDIAIPITSSEIGDSIKNPQQFFQDACITREYFRGDNKYRCEVCFGYTEACRTISFDVLPRLLVLQLKRFNGDMEKINSYIPTPFVLQCFCRDCYGRPDGEKRHLYRLYSVITHVGARMSVGHYIAYTAALENPLLYSNCAKDRQRRVLAAGAQPLDGQPATGGDGGAIANGVAPTVGLAAAEKSTSGQLKKKLFRSKKASSAGDISKKFKNNVINRFAPSNGTTESQEPAQPVPTEKARPAGSNDNFYSASSILNATCNQPVGTTPDVGELDGVAASMASNIADMKLLSLNGLSCQSIGCCAVLSKAHDKRQPAHGADPPGYSCDTEHVRPSNGYAAAAATATATATAVLSNNKCDALGCPQQHHHGYGLGALNGETQPAAGGCPCVREPTSAEADAREPLQSWYMCDDDKIKIMTQQEFEEILDGSRARYAPSKKFSTWSVAARDATIGRRRPILSRFVFVQRLFVWAVSNACFTPCVAFSNAVAFFSISSPSSRSSSLDDICSASDVGDALEEEGFGDGETGVTAGHAAEEDRRVLLAHTGRAVDRPVQEALDQPDVARTRQRPDDHDLLRADVALQVAAPEEAPLRFVTVPDRVAVHDRAQVERHRVRHVRARFVHPPGEQLDGAVHAVTHLEPAGPGRDQVELLDRIQPIRRRSVRTKHPQVFVDRLHDVLDVALEHTVQGRSLQQPVDVVQVGQRRLPRYVVPLLAQVVHHRERDAIVLLSRPRQVHRVVYQLGPVEGRDPIVLRPIQLPHDQPIVRAIVLHLVQPGELQVKDHPVLSVRTLAGPTAAARSPSHSIHPFGSVSLKSTDLAVVYVSGIHQQYCVTFRSPAAPDDTKRVCVTSAVFASVHESITFFTLIVSGRTPFACASSVSASHRLSCSALPYACRRRYRLTPSRNVSSSRNRCIMRITTEPFSYEMASKICEIWFGWPIATETGWLDSSASNLKMSSAFETDSSSSECHSGWRKSTPRLATYVAKPSFSHRSVHQRIVTRLPNHWWASSCAMTDATRCLLLAVDTLGWYSSAVSRYVIKPQFSIAPDAKSEARHARPHVRRVLHLIDRVPPGPDPERHIVRPGGRCLPVREIVHRVRDQVGGHRHGRVELIEHPPRHRLLQRARPIYRHVAERGVALLVRQRDRERRLHRRLVEARERLPGVRRLELRHRQPHLLLAALVQYPIKPVVRLLSNGTVTSYREPFRSGTPVRSTTKSLSSFAYSTLLMPTTGSSERAPFPAGSNSRRTIRSSASVKFFECSVMLSASSTHSSCEEKTNTH</sequence>
<dbReference type="PANTHER" id="PTHR24006:SF905">
    <property type="entry name" value="UBIQUITIN CARBOXYL-TERMINAL HYDROLASE 1"/>
    <property type="match status" value="1"/>
</dbReference>
<feature type="compositionally biased region" description="Polar residues" evidence="2">
    <location>
        <begin position="105"/>
        <end position="129"/>
    </location>
</feature>
<reference evidence="4" key="2">
    <citation type="submission" date="2020-05" db="UniProtKB">
        <authorList>
            <consortium name="EnsemblMetazoa"/>
        </authorList>
    </citation>
    <scope>IDENTIFICATION</scope>
    <source>
        <strain evidence="4">FAR1</strain>
    </source>
</reference>
<dbReference type="GO" id="GO:0016579">
    <property type="term" value="P:protein deubiquitination"/>
    <property type="evidence" value="ECO:0007669"/>
    <property type="project" value="InterPro"/>
</dbReference>
<evidence type="ECO:0000259" key="3">
    <source>
        <dbReference type="PROSITE" id="PS50235"/>
    </source>
</evidence>
<feature type="compositionally biased region" description="Polar residues" evidence="2">
    <location>
        <begin position="657"/>
        <end position="670"/>
    </location>
</feature>
<accession>A0A182QGM6</accession>
<dbReference type="VEuPathDB" id="VectorBase:AFAF009768"/>
<dbReference type="STRING" id="69004.A0A182QGM6"/>
<dbReference type="GO" id="GO:0005829">
    <property type="term" value="C:cytosol"/>
    <property type="evidence" value="ECO:0007669"/>
    <property type="project" value="TreeGrafter"/>
</dbReference>
<dbReference type="Gene3D" id="3.90.70.10">
    <property type="entry name" value="Cysteine proteinases"/>
    <property type="match status" value="1"/>
</dbReference>
<dbReference type="PROSITE" id="PS50235">
    <property type="entry name" value="USP_3"/>
    <property type="match status" value="1"/>
</dbReference>
<dbReference type="EMBL" id="AXCN02001411">
    <property type="status" value="NOT_ANNOTATED_CDS"/>
    <property type="molecule type" value="Genomic_DNA"/>
</dbReference>
<dbReference type="GO" id="GO:0004843">
    <property type="term" value="F:cysteine-type deubiquitinase activity"/>
    <property type="evidence" value="ECO:0007669"/>
    <property type="project" value="InterPro"/>
</dbReference>
<organism evidence="4 5">
    <name type="scientific">Anopheles farauti</name>
    <dbReference type="NCBI Taxonomy" id="69004"/>
    <lineage>
        <taxon>Eukaryota</taxon>
        <taxon>Metazoa</taxon>
        <taxon>Ecdysozoa</taxon>
        <taxon>Arthropoda</taxon>
        <taxon>Hexapoda</taxon>
        <taxon>Insecta</taxon>
        <taxon>Pterygota</taxon>
        <taxon>Neoptera</taxon>
        <taxon>Endopterygota</taxon>
        <taxon>Diptera</taxon>
        <taxon>Nematocera</taxon>
        <taxon>Culicoidea</taxon>
        <taxon>Culicidae</taxon>
        <taxon>Anophelinae</taxon>
        <taxon>Anopheles</taxon>
    </lineage>
</organism>
<evidence type="ECO:0000256" key="2">
    <source>
        <dbReference type="SAM" id="MobiDB-lite"/>
    </source>
</evidence>
<feature type="region of interest" description="Disordered" evidence="2">
    <location>
        <begin position="100"/>
        <end position="129"/>
    </location>
</feature>
<evidence type="ECO:0000313" key="5">
    <source>
        <dbReference type="Proteomes" id="UP000075886"/>
    </source>
</evidence>
<dbReference type="InterPro" id="IPR018200">
    <property type="entry name" value="USP_CS"/>
</dbReference>
<feature type="region of interest" description="Disordered" evidence="2">
    <location>
        <begin position="342"/>
        <end position="398"/>
    </location>
</feature>
<dbReference type="Proteomes" id="UP000075886">
    <property type="component" value="Unassembled WGS sequence"/>
</dbReference>
<dbReference type="InterPro" id="IPR038765">
    <property type="entry name" value="Papain-like_cys_pep_sf"/>
</dbReference>
<feature type="region of interest" description="Disordered" evidence="2">
    <location>
        <begin position="657"/>
        <end position="687"/>
    </location>
</feature>
<evidence type="ECO:0000313" key="4">
    <source>
        <dbReference type="EnsemblMetazoa" id="AFAF009768-PA"/>
    </source>
</evidence>
<name>A0A182QGM6_9DIPT</name>
<dbReference type="PANTHER" id="PTHR24006">
    <property type="entry name" value="UBIQUITIN CARBOXYL-TERMINAL HYDROLASE"/>
    <property type="match status" value="1"/>
</dbReference>
<dbReference type="GO" id="GO:0005634">
    <property type="term" value="C:nucleus"/>
    <property type="evidence" value="ECO:0007669"/>
    <property type="project" value="TreeGrafter"/>
</dbReference>
<feature type="domain" description="USP" evidence="3">
    <location>
        <begin position="54"/>
        <end position="601"/>
    </location>
</feature>
<comment type="similarity">
    <text evidence="1">Belongs to the peptidase C19 family.</text>
</comment>
<reference evidence="5" key="1">
    <citation type="submission" date="2014-01" db="EMBL/GenBank/DDBJ databases">
        <title>The Genome Sequence of Anopheles farauti FAR1 (V2).</title>
        <authorList>
            <consortium name="The Broad Institute Genomics Platform"/>
            <person name="Neafsey D.E."/>
            <person name="Besansky N."/>
            <person name="Howell P."/>
            <person name="Walton C."/>
            <person name="Young S.K."/>
            <person name="Zeng Q."/>
            <person name="Gargeya S."/>
            <person name="Fitzgerald M."/>
            <person name="Haas B."/>
            <person name="Abouelleil A."/>
            <person name="Allen A.W."/>
            <person name="Alvarado L."/>
            <person name="Arachchi H.M."/>
            <person name="Berlin A.M."/>
            <person name="Chapman S.B."/>
            <person name="Gainer-Dewar J."/>
            <person name="Goldberg J."/>
            <person name="Griggs A."/>
            <person name="Gujja S."/>
            <person name="Hansen M."/>
            <person name="Howarth C."/>
            <person name="Imamovic A."/>
            <person name="Ireland A."/>
            <person name="Larimer J."/>
            <person name="McCowan C."/>
            <person name="Murphy C."/>
            <person name="Pearson M."/>
            <person name="Poon T.W."/>
            <person name="Priest M."/>
            <person name="Roberts A."/>
            <person name="Saif S."/>
            <person name="Shea T."/>
            <person name="Sisk P."/>
            <person name="Sykes S."/>
            <person name="Wortman J."/>
            <person name="Nusbaum C."/>
            <person name="Birren B."/>
        </authorList>
    </citation>
    <scope>NUCLEOTIDE SEQUENCE [LARGE SCALE GENOMIC DNA]</scope>
    <source>
        <strain evidence="5">FAR1</strain>
    </source>
</reference>
<feature type="region of interest" description="Disordered" evidence="2">
    <location>
        <begin position="298"/>
        <end position="321"/>
    </location>
</feature>
<feature type="region of interest" description="Disordered" evidence="2">
    <location>
        <begin position="152"/>
        <end position="174"/>
    </location>
</feature>
<dbReference type="InterPro" id="IPR050164">
    <property type="entry name" value="Peptidase_C19"/>
</dbReference>
<evidence type="ECO:0000256" key="1">
    <source>
        <dbReference type="ARBA" id="ARBA00009085"/>
    </source>
</evidence>
<dbReference type="InterPro" id="IPR001394">
    <property type="entry name" value="Peptidase_C19_UCH"/>
</dbReference>
<keyword evidence="5" id="KW-1185">Reference proteome</keyword>
<proteinExistence type="inferred from homology"/>
<dbReference type="PROSITE" id="PS00973">
    <property type="entry name" value="USP_2"/>
    <property type="match status" value="1"/>
</dbReference>
<dbReference type="SUPFAM" id="SSF54001">
    <property type="entry name" value="Cysteine proteinases"/>
    <property type="match status" value="1"/>
</dbReference>